<keyword evidence="2 8" id="KW-0436">Ligase</keyword>
<dbReference type="PIRSF" id="PIRSF006755">
    <property type="entry name" value="DTB_synth"/>
    <property type="match status" value="1"/>
</dbReference>
<comment type="subunit">
    <text evidence="8">Homodimer.</text>
</comment>
<dbReference type="NCBIfam" id="TIGR00347">
    <property type="entry name" value="bioD"/>
    <property type="match status" value="1"/>
</dbReference>
<feature type="binding site" evidence="8">
    <location>
        <position position="54"/>
    </location>
    <ligand>
        <name>Mg(2+)</name>
        <dbReference type="ChEBI" id="CHEBI:18420"/>
    </ligand>
</feature>
<reference evidence="9 10" key="1">
    <citation type="submission" date="2018-04" db="EMBL/GenBank/DDBJ databases">
        <title>Novel species isolated from glacier.</title>
        <authorList>
            <person name="Liu Q."/>
            <person name="Xin Y.-H."/>
        </authorList>
    </citation>
    <scope>NUCLEOTIDE SEQUENCE [LARGE SCALE GENOMIC DNA]</scope>
    <source>
        <strain evidence="9 10">GT1R17</strain>
    </source>
</reference>
<feature type="binding site" evidence="8">
    <location>
        <position position="115"/>
    </location>
    <ligand>
        <name>Mg(2+)</name>
        <dbReference type="ChEBI" id="CHEBI:18420"/>
    </ligand>
</feature>
<comment type="caution">
    <text evidence="8">Lacks conserved residue(s) required for the propagation of feature annotation.</text>
</comment>
<comment type="similarity">
    <text evidence="8">Belongs to the dethiobiotin synthetase family.</text>
</comment>
<dbReference type="InterPro" id="IPR004472">
    <property type="entry name" value="DTB_synth_BioD"/>
</dbReference>
<dbReference type="GO" id="GO:0000287">
    <property type="term" value="F:magnesium ion binding"/>
    <property type="evidence" value="ECO:0007669"/>
    <property type="project" value="UniProtKB-UniRule"/>
</dbReference>
<evidence type="ECO:0000256" key="7">
    <source>
        <dbReference type="ARBA" id="ARBA00022842"/>
    </source>
</evidence>
<evidence type="ECO:0000256" key="5">
    <source>
        <dbReference type="ARBA" id="ARBA00022756"/>
    </source>
</evidence>
<dbReference type="GO" id="GO:0005524">
    <property type="term" value="F:ATP binding"/>
    <property type="evidence" value="ECO:0007669"/>
    <property type="project" value="UniProtKB-UniRule"/>
</dbReference>
<comment type="cofactor">
    <cofactor evidence="8">
        <name>Mg(2+)</name>
        <dbReference type="ChEBI" id="CHEBI:18420"/>
    </cofactor>
</comment>
<dbReference type="SUPFAM" id="SSF52540">
    <property type="entry name" value="P-loop containing nucleoside triphosphate hydrolases"/>
    <property type="match status" value="1"/>
</dbReference>
<feature type="binding site" evidence="8">
    <location>
        <position position="16"/>
    </location>
    <ligand>
        <name>Mg(2+)</name>
        <dbReference type="ChEBI" id="CHEBI:18420"/>
    </ligand>
</feature>
<dbReference type="EMBL" id="QANS01000003">
    <property type="protein sequence ID" value="PTU31710.1"/>
    <property type="molecule type" value="Genomic_DNA"/>
</dbReference>
<dbReference type="GO" id="GO:0009102">
    <property type="term" value="P:biotin biosynthetic process"/>
    <property type="evidence" value="ECO:0007669"/>
    <property type="project" value="UniProtKB-UniRule"/>
</dbReference>
<feature type="binding site" evidence="8">
    <location>
        <position position="41"/>
    </location>
    <ligand>
        <name>substrate</name>
    </ligand>
</feature>
<evidence type="ECO:0000313" key="9">
    <source>
        <dbReference type="EMBL" id="PTU31710.1"/>
    </source>
</evidence>
<dbReference type="PANTHER" id="PTHR43210:SF5">
    <property type="entry name" value="DETHIOBIOTIN SYNTHETASE"/>
    <property type="match status" value="1"/>
</dbReference>
<comment type="pathway">
    <text evidence="8">Cofactor biosynthesis; biotin biosynthesis; biotin from 7,8-diaminononanoate: step 1/2.</text>
</comment>
<evidence type="ECO:0000256" key="8">
    <source>
        <dbReference type="HAMAP-Rule" id="MF_00336"/>
    </source>
</evidence>
<evidence type="ECO:0000256" key="1">
    <source>
        <dbReference type="ARBA" id="ARBA00022490"/>
    </source>
</evidence>
<evidence type="ECO:0000313" key="10">
    <source>
        <dbReference type="Proteomes" id="UP000244248"/>
    </source>
</evidence>
<dbReference type="OrthoDB" id="9802097at2"/>
<feature type="active site" evidence="8">
    <location>
        <position position="37"/>
    </location>
</feature>
<proteinExistence type="inferred from homology"/>
<keyword evidence="7 8" id="KW-0460">Magnesium</keyword>
<comment type="caution">
    <text evidence="9">The sequence shown here is derived from an EMBL/GenBank/DDBJ whole genome shotgun (WGS) entry which is preliminary data.</text>
</comment>
<feature type="binding site" evidence="8">
    <location>
        <begin position="115"/>
        <end position="118"/>
    </location>
    <ligand>
        <name>ATP</name>
        <dbReference type="ChEBI" id="CHEBI:30616"/>
    </ligand>
</feature>
<dbReference type="RefSeq" id="WP_107940260.1">
    <property type="nucleotide sequence ID" value="NZ_QANS01000003.1"/>
</dbReference>
<name>A0A2T5MGM4_9GAMM</name>
<gene>
    <name evidence="8 9" type="primary">bioD</name>
    <name evidence="9" type="ORF">CJD38_10405</name>
</gene>
<evidence type="ECO:0000256" key="2">
    <source>
        <dbReference type="ARBA" id="ARBA00022598"/>
    </source>
</evidence>
<comment type="function">
    <text evidence="8">Catalyzes a mechanistically unusual reaction, the ATP-dependent insertion of CO2 between the N7 and N8 nitrogen atoms of 7,8-diaminopelargonic acid (DAPA, also called 7,8-diammoniononanoate) to form a ureido ring.</text>
</comment>
<dbReference type="Pfam" id="PF13500">
    <property type="entry name" value="AAA_26"/>
    <property type="match status" value="1"/>
</dbReference>
<evidence type="ECO:0000256" key="6">
    <source>
        <dbReference type="ARBA" id="ARBA00022840"/>
    </source>
</evidence>
<keyword evidence="1 8" id="KW-0963">Cytoplasm</keyword>
<dbReference type="CDD" id="cd03109">
    <property type="entry name" value="DTBS"/>
    <property type="match status" value="1"/>
</dbReference>
<dbReference type="GO" id="GO:0042803">
    <property type="term" value="F:protein homodimerization activity"/>
    <property type="evidence" value="ECO:0007669"/>
    <property type="project" value="UniProtKB-ARBA"/>
</dbReference>
<keyword evidence="10" id="KW-1185">Reference proteome</keyword>
<dbReference type="Gene3D" id="3.40.50.300">
    <property type="entry name" value="P-loop containing nucleotide triphosphate hydrolases"/>
    <property type="match status" value="1"/>
</dbReference>
<protein>
    <recommendedName>
        <fullName evidence="8">ATP-dependent dethiobiotin synthetase BioD</fullName>
        <ecNumber evidence="8">6.3.3.3</ecNumber>
    </recommendedName>
    <alternativeName>
        <fullName evidence="8">DTB synthetase</fullName>
        <shortName evidence="8">DTBS</shortName>
    </alternativeName>
    <alternativeName>
        <fullName evidence="8">Dethiobiotin synthase</fullName>
    </alternativeName>
</protein>
<evidence type="ECO:0000256" key="3">
    <source>
        <dbReference type="ARBA" id="ARBA00022723"/>
    </source>
</evidence>
<keyword evidence="5 8" id="KW-0093">Biotin biosynthesis</keyword>
<dbReference type="InterPro" id="IPR027417">
    <property type="entry name" value="P-loop_NTPase"/>
</dbReference>
<keyword evidence="3 8" id="KW-0479">Metal-binding</keyword>
<organism evidence="9 10">
    <name type="scientific">Stenotrophobium rhamnosiphilum</name>
    <dbReference type="NCBI Taxonomy" id="2029166"/>
    <lineage>
        <taxon>Bacteria</taxon>
        <taxon>Pseudomonadati</taxon>
        <taxon>Pseudomonadota</taxon>
        <taxon>Gammaproteobacteria</taxon>
        <taxon>Nevskiales</taxon>
        <taxon>Nevskiaceae</taxon>
        <taxon>Stenotrophobium</taxon>
    </lineage>
</organism>
<comment type="subcellular location">
    <subcellularLocation>
        <location evidence="8">Cytoplasm</location>
    </subcellularLocation>
</comment>
<dbReference type="GO" id="GO:0005829">
    <property type="term" value="C:cytosol"/>
    <property type="evidence" value="ECO:0007669"/>
    <property type="project" value="TreeGrafter"/>
</dbReference>
<dbReference type="PANTHER" id="PTHR43210">
    <property type="entry name" value="DETHIOBIOTIN SYNTHETASE"/>
    <property type="match status" value="1"/>
</dbReference>
<dbReference type="Proteomes" id="UP000244248">
    <property type="component" value="Unassembled WGS sequence"/>
</dbReference>
<keyword evidence="6 8" id="KW-0067">ATP-binding</keyword>
<dbReference type="UniPathway" id="UPA00078">
    <property type="reaction ID" value="UER00161"/>
</dbReference>
<comment type="catalytic activity">
    <reaction evidence="8">
        <text>(7R,8S)-7,8-diammoniononanoate + CO2 + ATP = (4R,5S)-dethiobiotin + ADP + phosphate + 3 H(+)</text>
        <dbReference type="Rhea" id="RHEA:15805"/>
        <dbReference type="ChEBI" id="CHEBI:15378"/>
        <dbReference type="ChEBI" id="CHEBI:16526"/>
        <dbReference type="ChEBI" id="CHEBI:30616"/>
        <dbReference type="ChEBI" id="CHEBI:43474"/>
        <dbReference type="ChEBI" id="CHEBI:149469"/>
        <dbReference type="ChEBI" id="CHEBI:149473"/>
        <dbReference type="ChEBI" id="CHEBI:456216"/>
        <dbReference type="EC" id="6.3.3.3"/>
    </reaction>
</comment>
<dbReference type="HAMAP" id="MF_00336">
    <property type="entry name" value="BioD"/>
    <property type="match status" value="1"/>
</dbReference>
<feature type="binding site" evidence="8">
    <location>
        <position position="54"/>
    </location>
    <ligand>
        <name>ATP</name>
        <dbReference type="ChEBI" id="CHEBI:30616"/>
    </ligand>
</feature>
<sequence>MPTIFVTGTDTGVGKTRISCGLLQQLREQGSSVCGYKPVASGCEKTPEGLRNEDALALQAAAQTNEAYGCINPYAFVPAIAPHLAAKEVGVNLNLTLLNQAHDELAAQYDWIVVEGAGGFLVPLNDELTFGDWAGQRQWPVVLVVGMRLGCINHALLSAEAIARRGHLVGWVANVLSADMPNLEQNIDDLRARIAAPLLGVVAYGGAVQLNIDALKVRLQP</sequence>
<dbReference type="GO" id="GO:0004141">
    <property type="term" value="F:dethiobiotin synthase activity"/>
    <property type="evidence" value="ECO:0007669"/>
    <property type="project" value="UniProtKB-UniRule"/>
</dbReference>
<keyword evidence="4 8" id="KW-0547">Nucleotide-binding</keyword>
<dbReference type="FunFam" id="3.40.50.300:FF:000292">
    <property type="entry name" value="ATP-dependent dethiobiotin synthetase BioD"/>
    <property type="match status" value="1"/>
</dbReference>
<dbReference type="AlphaFoldDB" id="A0A2T5MGM4"/>
<dbReference type="EC" id="6.3.3.3" evidence="8"/>
<accession>A0A2T5MGM4</accession>
<evidence type="ECO:0000256" key="4">
    <source>
        <dbReference type="ARBA" id="ARBA00022741"/>
    </source>
</evidence>